<accession>A0ABY4W9S6</accession>
<gene>
    <name evidence="2" type="ORF">NDK47_17365</name>
</gene>
<dbReference type="Proteomes" id="UP001056500">
    <property type="component" value="Chromosome"/>
</dbReference>
<feature type="region of interest" description="Disordered" evidence="1">
    <location>
        <begin position="23"/>
        <end position="51"/>
    </location>
</feature>
<dbReference type="EMBL" id="CP098755">
    <property type="protein sequence ID" value="USG63920.1"/>
    <property type="molecule type" value="Genomic_DNA"/>
</dbReference>
<organism evidence="2 3">
    <name type="scientific">Brevibacillus ruminantium</name>
    <dbReference type="NCBI Taxonomy" id="2950604"/>
    <lineage>
        <taxon>Bacteria</taxon>
        <taxon>Bacillati</taxon>
        <taxon>Bacillota</taxon>
        <taxon>Bacilli</taxon>
        <taxon>Bacillales</taxon>
        <taxon>Paenibacillaceae</taxon>
        <taxon>Brevibacillus</taxon>
    </lineage>
</organism>
<evidence type="ECO:0000256" key="1">
    <source>
        <dbReference type="SAM" id="MobiDB-lite"/>
    </source>
</evidence>
<name>A0ABY4W9S6_9BACL</name>
<keyword evidence="3" id="KW-1185">Reference proteome</keyword>
<dbReference type="RefSeq" id="WP_251871004.1">
    <property type="nucleotide sequence ID" value="NZ_CP098755.1"/>
</dbReference>
<evidence type="ECO:0000313" key="3">
    <source>
        <dbReference type="Proteomes" id="UP001056500"/>
    </source>
</evidence>
<protein>
    <submittedName>
        <fullName evidence="2">Uncharacterized protein</fullName>
    </submittedName>
</protein>
<proteinExistence type="predicted"/>
<sequence length="51" mass="5509">MLHKNHPFMQAHKDKSVIMIHQGVSVPSRSGDAGGSAQPVTNAKKSKRSAR</sequence>
<reference evidence="2" key="1">
    <citation type="submission" date="2022-06" db="EMBL/GenBank/DDBJ databases">
        <title>Genome sequencing of Brevibacillus sp. BB3-R1.</title>
        <authorList>
            <person name="Heo J."/>
            <person name="Lee D."/>
            <person name="Won M."/>
            <person name="Han B.-H."/>
            <person name="Hong S.-B."/>
            <person name="Kwon S.-W."/>
        </authorList>
    </citation>
    <scope>NUCLEOTIDE SEQUENCE</scope>
    <source>
        <strain evidence="2">BB3-R1</strain>
    </source>
</reference>
<evidence type="ECO:0000313" key="2">
    <source>
        <dbReference type="EMBL" id="USG63920.1"/>
    </source>
</evidence>